<sequence length="696" mass="79423">MAEICFDDLEKFLFSVTDGYVFENLDEGVDDMSYQSSSNSSPPMSTNSDSILDMDFSNGNETRGKKRSHEVDFEEQLHKNNIWIEMIASRDHFLKIEKETSIPTKSGTEHIIYFEPFLNYDLVIKEIPFKIGRVDNWFEIHIKPEDWARAFVQGDLSTTVKYLIQAILHHPDLPKTVIMEETAYSNAIEIIKRAAIWMMSKFEPDNRINLWSFGETFAEIMSKFPPPNERDGETISKIIRDNDPRRMFLSELTKSMDHITPAVVTSDQNDTPAGSDAEAANNEKAKFEGIFKRVVDSVKTCVNIAGGQMKTAHVVGPLTKKTIPRNTDRFVDSVQFSEDRWKRAFKEGKVSMSAVARKLISTMIRLDFEGREDEFTSVDSLNPVKLAAVLCAAKFLFVRRDDKLGWKEKFDSRIVQHNVFPTKEEYDAIKEELWLHVKCTVLGRQQEKDGKNSKGSKVSQKGNPEVKTCNCPGIPPKSDQIPTTSSIMYRFLPGNTVPIRPVEVSMLTYELIPFDKGILLPKLSGIEPELLKADCSESIIVVLTVLDRLKEPGKTETRRHAFTQKTWNDAVDSYKTKGPIAAGTEVLLTNLFKEEELKICTPGGRRKNSKIKTDRNKLNDDRQTQLFDALWYLVDNVTTPSCTKQQYRGPWSLALKQLLKIDVFHYGTKKFRGIERRPRSSKVKEAMEHENDDSAL</sequence>
<reference evidence="2 3" key="1">
    <citation type="submission" date="2015-12" db="EMBL/GenBank/DDBJ databases">
        <title>The genome of Folsomia candida.</title>
        <authorList>
            <person name="Faddeeva A."/>
            <person name="Derks M.F."/>
            <person name="Anvar Y."/>
            <person name="Smit S."/>
            <person name="Van Straalen N."/>
            <person name="Roelofs D."/>
        </authorList>
    </citation>
    <scope>NUCLEOTIDE SEQUENCE [LARGE SCALE GENOMIC DNA]</scope>
    <source>
        <strain evidence="2 3">VU population</strain>
        <tissue evidence="2">Whole body</tissue>
    </source>
</reference>
<accession>A0A226DH26</accession>
<protein>
    <submittedName>
        <fullName evidence="2">Uncharacterized protein</fullName>
    </submittedName>
</protein>
<gene>
    <name evidence="2" type="ORF">Fcan01_20860</name>
</gene>
<feature type="region of interest" description="Disordered" evidence="1">
    <location>
        <begin position="675"/>
        <end position="696"/>
    </location>
</feature>
<feature type="region of interest" description="Disordered" evidence="1">
    <location>
        <begin position="446"/>
        <end position="467"/>
    </location>
</feature>
<feature type="compositionally biased region" description="Basic and acidic residues" evidence="1">
    <location>
        <begin position="675"/>
        <end position="689"/>
    </location>
</feature>
<evidence type="ECO:0000256" key="1">
    <source>
        <dbReference type="SAM" id="MobiDB-lite"/>
    </source>
</evidence>
<name>A0A226DH26_FOLCA</name>
<organism evidence="2 3">
    <name type="scientific">Folsomia candida</name>
    <name type="common">Springtail</name>
    <dbReference type="NCBI Taxonomy" id="158441"/>
    <lineage>
        <taxon>Eukaryota</taxon>
        <taxon>Metazoa</taxon>
        <taxon>Ecdysozoa</taxon>
        <taxon>Arthropoda</taxon>
        <taxon>Hexapoda</taxon>
        <taxon>Collembola</taxon>
        <taxon>Entomobryomorpha</taxon>
        <taxon>Isotomoidea</taxon>
        <taxon>Isotomidae</taxon>
        <taxon>Proisotominae</taxon>
        <taxon>Folsomia</taxon>
    </lineage>
</organism>
<feature type="region of interest" description="Disordered" evidence="1">
    <location>
        <begin position="32"/>
        <end position="69"/>
    </location>
</feature>
<dbReference type="Proteomes" id="UP000198287">
    <property type="component" value="Unassembled WGS sequence"/>
</dbReference>
<evidence type="ECO:0000313" key="3">
    <source>
        <dbReference type="Proteomes" id="UP000198287"/>
    </source>
</evidence>
<keyword evidence="3" id="KW-1185">Reference proteome</keyword>
<dbReference type="EMBL" id="LNIX01000019">
    <property type="protein sequence ID" value="OXA44479.1"/>
    <property type="molecule type" value="Genomic_DNA"/>
</dbReference>
<comment type="caution">
    <text evidence="2">The sequence shown here is derived from an EMBL/GenBank/DDBJ whole genome shotgun (WGS) entry which is preliminary data.</text>
</comment>
<proteinExistence type="predicted"/>
<feature type="compositionally biased region" description="Low complexity" evidence="1">
    <location>
        <begin position="32"/>
        <end position="50"/>
    </location>
</feature>
<evidence type="ECO:0000313" key="2">
    <source>
        <dbReference type="EMBL" id="OXA44479.1"/>
    </source>
</evidence>
<feature type="compositionally biased region" description="Polar residues" evidence="1">
    <location>
        <begin position="453"/>
        <end position="462"/>
    </location>
</feature>
<dbReference type="AlphaFoldDB" id="A0A226DH26"/>